<dbReference type="PANTHER" id="PTHR43427">
    <property type="entry name" value="CHLORIDE CHANNEL PROTEIN CLC-E"/>
    <property type="match status" value="1"/>
</dbReference>
<evidence type="ECO:0000256" key="4">
    <source>
        <dbReference type="ARBA" id="ARBA00023136"/>
    </source>
</evidence>
<dbReference type="KEGG" id="bwa:HLV38_04160"/>
<evidence type="ECO:0000313" key="8">
    <source>
        <dbReference type="Proteomes" id="UP000503297"/>
    </source>
</evidence>
<reference evidence="8" key="1">
    <citation type="submission" date="2020-05" db="EMBL/GenBank/DDBJ databases">
        <title>Novel species in genus Nocardioides.</title>
        <authorList>
            <person name="Zhang G."/>
        </authorList>
    </citation>
    <scope>NUCLEOTIDE SEQUENCE [LARGE SCALE GENOMIC DNA]</scope>
    <source>
        <strain evidence="8">zg-1050</strain>
    </source>
</reference>
<dbReference type="GO" id="GO:0015108">
    <property type="term" value="F:chloride transmembrane transporter activity"/>
    <property type="evidence" value="ECO:0007669"/>
    <property type="project" value="InterPro"/>
</dbReference>
<organism evidence="7 8">
    <name type="scientific">Berryella wangjianweii</name>
    <dbReference type="NCBI Taxonomy" id="2734634"/>
    <lineage>
        <taxon>Bacteria</taxon>
        <taxon>Bacillati</taxon>
        <taxon>Actinomycetota</taxon>
        <taxon>Coriobacteriia</taxon>
        <taxon>Eggerthellales</taxon>
        <taxon>Eggerthellaceae</taxon>
        <taxon>Berryella</taxon>
    </lineage>
</organism>
<dbReference type="GO" id="GO:0016020">
    <property type="term" value="C:membrane"/>
    <property type="evidence" value="ECO:0007669"/>
    <property type="project" value="UniProtKB-SubCell"/>
</dbReference>
<dbReference type="Proteomes" id="UP000503297">
    <property type="component" value="Chromosome"/>
</dbReference>
<feature type="transmembrane region" description="Helical" evidence="6">
    <location>
        <begin position="296"/>
        <end position="317"/>
    </location>
</feature>
<name>A0A6M8J087_9ACTN</name>
<dbReference type="PANTHER" id="PTHR43427:SF12">
    <property type="entry name" value="CHLORIDE TRANSPORTER"/>
    <property type="match status" value="1"/>
</dbReference>
<feature type="transmembrane region" description="Helical" evidence="6">
    <location>
        <begin position="410"/>
        <end position="430"/>
    </location>
</feature>
<accession>A0A6M8J087</accession>
<dbReference type="InterPro" id="IPR050368">
    <property type="entry name" value="ClC-type_chloride_channel"/>
</dbReference>
<evidence type="ECO:0000313" key="7">
    <source>
        <dbReference type="EMBL" id="QKF07400.1"/>
    </source>
</evidence>
<feature type="region of interest" description="Disordered" evidence="5">
    <location>
        <begin position="450"/>
        <end position="496"/>
    </location>
</feature>
<feature type="transmembrane region" description="Helical" evidence="6">
    <location>
        <begin position="58"/>
        <end position="77"/>
    </location>
</feature>
<evidence type="ECO:0000256" key="6">
    <source>
        <dbReference type="SAM" id="Phobius"/>
    </source>
</evidence>
<dbReference type="PRINTS" id="PR00762">
    <property type="entry name" value="CLCHANNEL"/>
</dbReference>
<evidence type="ECO:0000256" key="5">
    <source>
        <dbReference type="SAM" id="MobiDB-lite"/>
    </source>
</evidence>
<dbReference type="InterPro" id="IPR014743">
    <property type="entry name" value="Cl-channel_core"/>
</dbReference>
<dbReference type="EMBL" id="CP053716">
    <property type="protein sequence ID" value="QKF07400.1"/>
    <property type="molecule type" value="Genomic_DNA"/>
</dbReference>
<keyword evidence="4 6" id="KW-0472">Membrane</keyword>
<evidence type="ECO:0000256" key="2">
    <source>
        <dbReference type="ARBA" id="ARBA00022692"/>
    </source>
</evidence>
<feature type="transmembrane region" description="Helical" evidence="6">
    <location>
        <begin position="184"/>
        <end position="212"/>
    </location>
</feature>
<evidence type="ECO:0000256" key="1">
    <source>
        <dbReference type="ARBA" id="ARBA00004141"/>
    </source>
</evidence>
<sequence length="496" mass="49507">MSDAGDAIGVAGATGEEERARAAEGSCAAEGACTTEGACASSADSEGAASLWRHPVRWLGGALACGAVGGAVAVMLSEVARLAEQAFRVDIRLGALLPLLVAASWLAYRVLGARFSTGTLDVVAAARLDRPVSPRVAPAIVAATALTLVGGGSVGKEGAALQAGGSLAAGLAARLRLGPGSYRVMVSAGMVGAFAALMGAPFAAIAFVVEVVRPSARELRDARIVCLPAAALAAWGVTLLAGGRGSWAHLVSVGSWTAAVPEVACIAVIGAAFGFGFTITARLVHGLSKELFGSQLTRLMAGAVLVVALLAFGGWVASGTGATQIEQAFSGLPVGFSDALWKVQLTAVCLGFGMKGGEIMPSLCVGALAGAAWAHMTGAPIDLACAVGMIASFSASTRCPVAAALLALEWFGPACALFALVAAGVGYLPARSLNLYDGLSWDIPLPAVGSSDPRRARAKGGASAPSGADRPAASRAEASGEVDSAQEEAPAFGRRR</sequence>
<dbReference type="InterPro" id="IPR001807">
    <property type="entry name" value="ClC"/>
</dbReference>
<feature type="transmembrane region" description="Helical" evidence="6">
    <location>
        <begin position="89"/>
        <end position="108"/>
    </location>
</feature>
<dbReference type="Gene3D" id="1.10.3080.10">
    <property type="entry name" value="Clc chloride channel"/>
    <property type="match status" value="1"/>
</dbReference>
<gene>
    <name evidence="7" type="ORF">HLV38_04160</name>
</gene>
<dbReference type="SUPFAM" id="SSF81340">
    <property type="entry name" value="Clc chloride channel"/>
    <property type="match status" value="1"/>
</dbReference>
<dbReference type="RefSeq" id="WP_173164522.1">
    <property type="nucleotide sequence ID" value="NZ_CP053716.1"/>
</dbReference>
<comment type="subcellular location">
    <subcellularLocation>
        <location evidence="1">Membrane</location>
        <topology evidence="1">Multi-pass membrane protein</topology>
    </subcellularLocation>
</comment>
<keyword evidence="2 6" id="KW-0812">Transmembrane</keyword>
<keyword evidence="8" id="KW-1185">Reference proteome</keyword>
<dbReference type="Pfam" id="PF00654">
    <property type="entry name" value="Voltage_CLC"/>
    <property type="match status" value="1"/>
</dbReference>
<evidence type="ECO:0008006" key="9">
    <source>
        <dbReference type="Google" id="ProtNLM"/>
    </source>
</evidence>
<keyword evidence="3 6" id="KW-1133">Transmembrane helix</keyword>
<evidence type="ECO:0000256" key="3">
    <source>
        <dbReference type="ARBA" id="ARBA00022989"/>
    </source>
</evidence>
<protein>
    <recommendedName>
        <fullName evidence="9">H+/Cl-antiporter ClcA</fullName>
    </recommendedName>
</protein>
<feature type="transmembrane region" description="Helical" evidence="6">
    <location>
        <begin position="224"/>
        <end position="243"/>
    </location>
</feature>
<proteinExistence type="predicted"/>
<dbReference type="AlphaFoldDB" id="A0A6M8J087"/>
<feature type="transmembrane region" description="Helical" evidence="6">
    <location>
        <begin position="263"/>
        <end position="284"/>
    </location>
</feature>